<dbReference type="Gene3D" id="2.20.25.80">
    <property type="entry name" value="WRKY domain"/>
    <property type="match status" value="1"/>
</dbReference>
<proteinExistence type="predicted"/>
<name>A0A803M050_CHEQI</name>
<dbReference type="InterPro" id="IPR036576">
    <property type="entry name" value="WRKY_dom_sf"/>
</dbReference>
<evidence type="ECO:0000256" key="2">
    <source>
        <dbReference type="ARBA" id="ARBA00023015"/>
    </source>
</evidence>
<evidence type="ECO:0000313" key="8">
    <source>
        <dbReference type="EnsemblPlants" id="AUR62021101-RA:cds"/>
    </source>
</evidence>
<feature type="region of interest" description="Disordered" evidence="6">
    <location>
        <begin position="333"/>
        <end position="356"/>
    </location>
</feature>
<dbReference type="InterPro" id="IPR044810">
    <property type="entry name" value="WRKY_plant"/>
</dbReference>
<evidence type="ECO:0000256" key="1">
    <source>
        <dbReference type="ARBA" id="ARBA00004123"/>
    </source>
</evidence>
<reference evidence="8" key="1">
    <citation type="journal article" date="2017" name="Nature">
        <title>The genome of Chenopodium quinoa.</title>
        <authorList>
            <person name="Jarvis D.E."/>
            <person name="Ho Y.S."/>
            <person name="Lightfoot D.J."/>
            <person name="Schmoeckel S.M."/>
            <person name="Li B."/>
            <person name="Borm T.J.A."/>
            <person name="Ohyanagi H."/>
            <person name="Mineta K."/>
            <person name="Michell C.T."/>
            <person name="Saber N."/>
            <person name="Kharbatia N.M."/>
            <person name="Rupper R.R."/>
            <person name="Sharp A.R."/>
            <person name="Dally N."/>
            <person name="Boughton B.A."/>
            <person name="Woo Y.H."/>
            <person name="Gao G."/>
            <person name="Schijlen E.G.W.M."/>
            <person name="Guo X."/>
            <person name="Momin A.A."/>
            <person name="Negrao S."/>
            <person name="Al-Babili S."/>
            <person name="Gehring C."/>
            <person name="Roessner U."/>
            <person name="Jung C."/>
            <person name="Murphy K."/>
            <person name="Arold S.T."/>
            <person name="Gojobori T."/>
            <person name="van der Linden C.G."/>
            <person name="van Loo E.N."/>
            <person name="Jellen E.N."/>
            <person name="Maughan P.J."/>
            <person name="Tester M."/>
        </authorList>
    </citation>
    <scope>NUCLEOTIDE SEQUENCE [LARGE SCALE GENOMIC DNA]</scope>
    <source>
        <strain evidence="8">cv. PI 614886</strain>
    </source>
</reference>
<accession>A0A803M050</accession>
<dbReference type="SUPFAM" id="SSF118290">
    <property type="entry name" value="WRKY DNA-binding domain"/>
    <property type="match status" value="1"/>
</dbReference>
<dbReference type="EnsemblPlants" id="AUR62021101-RA">
    <property type="protein sequence ID" value="AUR62021101-RA:cds"/>
    <property type="gene ID" value="AUR62021101"/>
</dbReference>
<keyword evidence="5" id="KW-0539">Nucleus</keyword>
<evidence type="ECO:0000256" key="3">
    <source>
        <dbReference type="ARBA" id="ARBA00023125"/>
    </source>
</evidence>
<dbReference type="GO" id="GO:0000976">
    <property type="term" value="F:transcription cis-regulatory region binding"/>
    <property type="evidence" value="ECO:0007669"/>
    <property type="project" value="TreeGrafter"/>
</dbReference>
<dbReference type="Proteomes" id="UP000596660">
    <property type="component" value="Unplaced"/>
</dbReference>
<evidence type="ECO:0000256" key="4">
    <source>
        <dbReference type="ARBA" id="ARBA00023163"/>
    </source>
</evidence>
<dbReference type="AlphaFoldDB" id="A0A803M050"/>
<feature type="domain" description="WRKY" evidence="7">
    <location>
        <begin position="114"/>
        <end position="180"/>
    </location>
</feature>
<reference evidence="8" key="2">
    <citation type="submission" date="2021-03" db="UniProtKB">
        <authorList>
            <consortium name="EnsemblPlants"/>
        </authorList>
    </citation>
    <scope>IDENTIFICATION</scope>
</reference>
<evidence type="ECO:0000313" key="9">
    <source>
        <dbReference type="Proteomes" id="UP000596660"/>
    </source>
</evidence>
<sequence length="356" mass="39389">MNNSIGFLLPSGAAATTAPAADEVSALEDELKKLCRPFLVPQPPVVSSDKTEPVVGAGGTSSNQLVEQTSRQHLYPRRFHIIPNQNSSTALCGGRPCNYKKKKFEDRRMVRLTMEELSSSDKWAWRKYGQKPIKGSPYPRNYYRCSSIKGCSARKQVERSPIDPNFYIVTYTNNHHHPCPSIHHTTRPRVRIAARSEPTPPPELEESPTNTVLGPGYGSGPVGNEVIEIEHVAGDDSFSSGEMNEGSYNYNDHEMLTMPMNSMSCSDLLSGMDDLNSTNNNYYSYYNENNVGYNRGCDPNVKMGVRMEENGSGHGVGIREMYASAPATLAGAHQPPSNMGQNSHNNIWDNGMIRPQ</sequence>
<dbReference type="OMA" id="WDNGMIR"/>
<organism evidence="8 9">
    <name type="scientific">Chenopodium quinoa</name>
    <name type="common">Quinoa</name>
    <dbReference type="NCBI Taxonomy" id="63459"/>
    <lineage>
        <taxon>Eukaryota</taxon>
        <taxon>Viridiplantae</taxon>
        <taxon>Streptophyta</taxon>
        <taxon>Embryophyta</taxon>
        <taxon>Tracheophyta</taxon>
        <taxon>Spermatophyta</taxon>
        <taxon>Magnoliopsida</taxon>
        <taxon>eudicotyledons</taxon>
        <taxon>Gunneridae</taxon>
        <taxon>Pentapetalae</taxon>
        <taxon>Caryophyllales</taxon>
        <taxon>Chenopodiaceae</taxon>
        <taxon>Chenopodioideae</taxon>
        <taxon>Atripliceae</taxon>
        <taxon>Chenopodium</taxon>
    </lineage>
</organism>
<keyword evidence="3" id="KW-0238">DNA-binding</keyword>
<comment type="subcellular location">
    <subcellularLocation>
        <location evidence="1">Nucleus</location>
    </subcellularLocation>
</comment>
<evidence type="ECO:0000259" key="7">
    <source>
        <dbReference type="PROSITE" id="PS50811"/>
    </source>
</evidence>
<feature type="compositionally biased region" description="Polar residues" evidence="6">
    <location>
        <begin position="335"/>
        <end position="348"/>
    </location>
</feature>
<dbReference type="Gramene" id="AUR62021101-RA">
    <property type="protein sequence ID" value="AUR62021101-RA:cds"/>
    <property type="gene ID" value="AUR62021101"/>
</dbReference>
<keyword evidence="4" id="KW-0804">Transcription</keyword>
<dbReference type="PANTHER" id="PTHR32096:SF80">
    <property type="entry name" value="WRKY TRANSCRIPTION FACTOR 27-RELATED"/>
    <property type="match status" value="1"/>
</dbReference>
<dbReference type="InterPro" id="IPR003657">
    <property type="entry name" value="WRKY_dom"/>
</dbReference>
<protein>
    <recommendedName>
        <fullName evidence="7">WRKY domain-containing protein</fullName>
    </recommendedName>
</protein>
<dbReference type="GO" id="GO:0005634">
    <property type="term" value="C:nucleus"/>
    <property type="evidence" value="ECO:0007669"/>
    <property type="project" value="UniProtKB-SubCell"/>
</dbReference>
<dbReference type="GO" id="GO:0003700">
    <property type="term" value="F:DNA-binding transcription factor activity"/>
    <property type="evidence" value="ECO:0007669"/>
    <property type="project" value="InterPro"/>
</dbReference>
<dbReference type="PANTHER" id="PTHR32096">
    <property type="entry name" value="WRKY TRANSCRIPTION FACTOR 30-RELATED-RELATED"/>
    <property type="match status" value="1"/>
</dbReference>
<keyword evidence="2" id="KW-0805">Transcription regulation</keyword>
<evidence type="ECO:0000256" key="6">
    <source>
        <dbReference type="SAM" id="MobiDB-lite"/>
    </source>
</evidence>
<keyword evidence="9" id="KW-1185">Reference proteome</keyword>
<dbReference type="Pfam" id="PF03106">
    <property type="entry name" value="WRKY"/>
    <property type="match status" value="1"/>
</dbReference>
<evidence type="ECO:0000256" key="5">
    <source>
        <dbReference type="ARBA" id="ARBA00023242"/>
    </source>
</evidence>
<dbReference type="SMART" id="SM00774">
    <property type="entry name" value="WRKY"/>
    <property type="match status" value="1"/>
</dbReference>
<dbReference type="PROSITE" id="PS50811">
    <property type="entry name" value="WRKY"/>
    <property type="match status" value="1"/>
</dbReference>